<keyword evidence="2" id="KW-0472">Membrane</keyword>
<reference evidence="3 4" key="1">
    <citation type="submission" date="2015-03" db="EMBL/GenBank/DDBJ databases">
        <title>Genomics and transcriptomics of the oil-accumulating basidiomycete yeast T. oleaginosus allow insights into substrate utilization and the diverse evolutionary trajectories of mating systems in fungi.</title>
        <authorList>
            <consortium name="DOE Joint Genome Institute"/>
            <person name="Kourist R."/>
            <person name="Kracht O."/>
            <person name="Bracharz F."/>
            <person name="Lipzen A."/>
            <person name="Nolan M."/>
            <person name="Ohm R."/>
            <person name="Grigoriev I."/>
            <person name="Sun S."/>
            <person name="Heitman J."/>
            <person name="Bruck T."/>
            <person name="Nowrousian M."/>
        </authorList>
    </citation>
    <scope>NUCLEOTIDE SEQUENCE [LARGE SCALE GENOMIC DNA]</scope>
    <source>
        <strain evidence="3 4">IBC0246</strain>
    </source>
</reference>
<proteinExistence type="predicted"/>
<dbReference type="RefSeq" id="XP_018276403.1">
    <property type="nucleotide sequence ID" value="XM_018424099.1"/>
</dbReference>
<feature type="region of interest" description="Disordered" evidence="1">
    <location>
        <begin position="191"/>
        <end position="295"/>
    </location>
</feature>
<feature type="region of interest" description="Disordered" evidence="1">
    <location>
        <begin position="1"/>
        <end position="109"/>
    </location>
</feature>
<feature type="transmembrane region" description="Helical" evidence="2">
    <location>
        <begin position="151"/>
        <end position="169"/>
    </location>
</feature>
<feature type="compositionally biased region" description="Basic and acidic residues" evidence="1">
    <location>
        <begin position="75"/>
        <end position="95"/>
    </location>
</feature>
<feature type="compositionally biased region" description="Low complexity" evidence="1">
    <location>
        <begin position="50"/>
        <end position="72"/>
    </location>
</feature>
<organism evidence="3 4">
    <name type="scientific">Cutaneotrichosporon oleaginosum</name>
    <dbReference type="NCBI Taxonomy" id="879819"/>
    <lineage>
        <taxon>Eukaryota</taxon>
        <taxon>Fungi</taxon>
        <taxon>Dikarya</taxon>
        <taxon>Basidiomycota</taxon>
        <taxon>Agaricomycotina</taxon>
        <taxon>Tremellomycetes</taxon>
        <taxon>Trichosporonales</taxon>
        <taxon>Trichosporonaceae</taxon>
        <taxon>Cutaneotrichosporon</taxon>
    </lineage>
</organism>
<keyword evidence="4" id="KW-1185">Reference proteome</keyword>
<evidence type="ECO:0000313" key="4">
    <source>
        <dbReference type="Proteomes" id="UP000053611"/>
    </source>
</evidence>
<accession>A0A0J0XFR9</accession>
<sequence length="295" mass="31309">MVTLELRQAPSQLGNGNQGGGGRGGERPDGQGGGQQGQQQGQQQGGQQGGNDQQQQQQPGGNNNPGNNQGNQSRPSDKEDKPDNNKDADRGKTDAKPAPTPTGVATQGLPGPAVFLTSFASDFPTGPSSAPLVEGGRGYVVIKDHKLADNMALFAMSLGAFTLFFIFFLKGTAWAERRAERNTVDHMITEETRWAEKPSQPPQTVQSHPPRHGRAGRVPPPRLHAQLHTPTPPRRHPASPGSPSPSLSPSPLGEYPSYPETFAGPARYAPVPIQSPPTQAGAFSPLRNQPAPPRF</sequence>
<name>A0A0J0XFR9_9TREE</name>
<gene>
    <name evidence="3" type="ORF">CC85DRAFT_288000</name>
</gene>
<dbReference type="EMBL" id="KQ087245">
    <property type="protein sequence ID" value="KLT39912.1"/>
    <property type="molecule type" value="Genomic_DNA"/>
</dbReference>
<dbReference type="GeneID" id="28984702"/>
<evidence type="ECO:0000256" key="1">
    <source>
        <dbReference type="SAM" id="MobiDB-lite"/>
    </source>
</evidence>
<protein>
    <submittedName>
        <fullName evidence="3">Uncharacterized protein</fullName>
    </submittedName>
</protein>
<keyword evidence="2" id="KW-1133">Transmembrane helix</keyword>
<dbReference type="Proteomes" id="UP000053611">
    <property type="component" value="Unassembled WGS sequence"/>
</dbReference>
<dbReference type="AlphaFoldDB" id="A0A0J0XFR9"/>
<evidence type="ECO:0000256" key="2">
    <source>
        <dbReference type="SAM" id="Phobius"/>
    </source>
</evidence>
<keyword evidence="2" id="KW-0812">Transmembrane</keyword>
<evidence type="ECO:0000313" key="3">
    <source>
        <dbReference type="EMBL" id="KLT39912.1"/>
    </source>
</evidence>
<feature type="compositionally biased region" description="Low complexity" evidence="1">
    <location>
        <begin position="249"/>
        <end position="260"/>
    </location>
</feature>